<dbReference type="InterPro" id="IPR036770">
    <property type="entry name" value="Ankyrin_rpt-contain_sf"/>
</dbReference>
<protein>
    <submittedName>
        <fullName evidence="6">Stalk domain-containing protein</fullName>
    </submittedName>
</protein>
<name>A0A9J6ZFW6_9BACL</name>
<dbReference type="EMBL" id="CP097899">
    <property type="protein sequence ID" value="URN94924.1"/>
    <property type="molecule type" value="Genomic_DNA"/>
</dbReference>
<feature type="repeat" description="ANK" evidence="3">
    <location>
        <begin position="181"/>
        <end position="213"/>
    </location>
</feature>
<evidence type="ECO:0000313" key="7">
    <source>
        <dbReference type="Proteomes" id="UP001056756"/>
    </source>
</evidence>
<dbReference type="PANTHER" id="PTHR24126:SF14">
    <property type="entry name" value="ANK_REP_REGION DOMAIN-CONTAINING PROTEIN"/>
    <property type="match status" value="1"/>
</dbReference>
<feature type="signal peptide" evidence="4">
    <location>
        <begin position="1"/>
        <end position="31"/>
    </location>
</feature>
<dbReference type="PROSITE" id="PS50088">
    <property type="entry name" value="ANK_REPEAT"/>
    <property type="match status" value="1"/>
</dbReference>
<reference evidence="6" key="1">
    <citation type="submission" date="2022-05" db="EMBL/GenBank/DDBJ databases">
        <title>Novel bacterial taxa in a minimal lignocellulolytic consortium and its capacity to transform plastics disclosed by genome-resolved metagenomics.</title>
        <authorList>
            <person name="Rodriguez C.A.D."/>
            <person name="Diaz-Garcia L."/>
            <person name="Herrera K."/>
            <person name="Tarazona N.A."/>
            <person name="Sproer C."/>
            <person name="Overmann J."/>
            <person name="Jimenez D.J."/>
        </authorList>
    </citation>
    <scope>NUCLEOTIDE SEQUENCE</scope>
    <source>
        <strain evidence="6">MAG5</strain>
    </source>
</reference>
<dbReference type="SUPFAM" id="SSF48403">
    <property type="entry name" value="Ankyrin repeat"/>
    <property type="match status" value="1"/>
</dbReference>
<dbReference type="AlphaFoldDB" id="A0A9J6ZFW6"/>
<dbReference type="SMART" id="SM00248">
    <property type="entry name" value="ANK"/>
    <property type="match status" value="2"/>
</dbReference>
<evidence type="ECO:0000256" key="2">
    <source>
        <dbReference type="ARBA" id="ARBA00023043"/>
    </source>
</evidence>
<dbReference type="Pfam" id="PF12796">
    <property type="entry name" value="Ank_2"/>
    <property type="match status" value="1"/>
</dbReference>
<feature type="chain" id="PRO_5039945512" evidence="4">
    <location>
        <begin position="32"/>
        <end position="435"/>
    </location>
</feature>
<proteinExistence type="predicted"/>
<dbReference type="InterPro" id="IPR012854">
    <property type="entry name" value="Cu_amine_oxidase-like_N"/>
</dbReference>
<organism evidence="6 7">
    <name type="scientific">Candidatus Pristimantibacillus lignocellulolyticus</name>
    <dbReference type="NCBI Taxonomy" id="2994561"/>
    <lineage>
        <taxon>Bacteria</taxon>
        <taxon>Bacillati</taxon>
        <taxon>Bacillota</taxon>
        <taxon>Bacilli</taxon>
        <taxon>Bacillales</taxon>
        <taxon>Paenibacillaceae</taxon>
        <taxon>Candidatus Pristimantibacillus</taxon>
    </lineage>
</organism>
<keyword evidence="1" id="KW-0677">Repeat</keyword>
<dbReference type="KEGG" id="plig:NAG76_01310"/>
<keyword evidence="4" id="KW-0732">Signal</keyword>
<keyword evidence="2 3" id="KW-0040">ANK repeat</keyword>
<evidence type="ECO:0000256" key="1">
    <source>
        <dbReference type="ARBA" id="ARBA00022737"/>
    </source>
</evidence>
<feature type="domain" description="Copper amine oxidase-like N-terminal" evidence="5">
    <location>
        <begin position="39"/>
        <end position="145"/>
    </location>
</feature>
<dbReference type="SUPFAM" id="SSF55383">
    <property type="entry name" value="Copper amine oxidase, domain N"/>
    <property type="match status" value="1"/>
</dbReference>
<evidence type="ECO:0000259" key="5">
    <source>
        <dbReference type="Pfam" id="PF07833"/>
    </source>
</evidence>
<sequence>MKRINHFKKLVMALLVVVLAISFPVTKDASAATNAITAVIDGTKVNFSNDPIMKDGTTLVPFRAIFEALQLKVGWNQATQTATGSNDTLKVELVMGSKSAKVNGKTVSLAQAPSVINGSTMVPLRFVAEASGAVVYWDNKKRHIDILFNEDIKFNKAAYYNDTASLSAWLKKGKTIEQTYNGQTPLIAAASGNSLDAVKLLLSNGANVDARTATNWTPLLWAAYHENDAMIKELLDYNADSSYTVGSTQDQIKAQNNLTNYLKFGSTYSPLNGDIYLPVAWGTEADVVKSRLKDSYNYGDTVNGSYRQYYETYLENGSYADAMYTYKNMKLTKITYLSTYEYGEFDTAIDDYLYELKRYKSLHRSNLKFNEIWGVPSDEQVYSNVYGVDSYEKYETALWLDDVAFTASELKNGMKYTINLFAYNNGVALTIEYSK</sequence>
<dbReference type="Pfam" id="PF07833">
    <property type="entry name" value="Cu_amine_oxidN1"/>
    <property type="match status" value="1"/>
</dbReference>
<evidence type="ECO:0000313" key="6">
    <source>
        <dbReference type="EMBL" id="URN94924.1"/>
    </source>
</evidence>
<evidence type="ECO:0000256" key="4">
    <source>
        <dbReference type="SAM" id="SignalP"/>
    </source>
</evidence>
<evidence type="ECO:0000256" key="3">
    <source>
        <dbReference type="PROSITE-ProRule" id="PRU00023"/>
    </source>
</evidence>
<dbReference type="PROSITE" id="PS50297">
    <property type="entry name" value="ANK_REP_REGION"/>
    <property type="match status" value="1"/>
</dbReference>
<dbReference type="PANTHER" id="PTHR24126">
    <property type="entry name" value="ANKYRIN REPEAT, PH AND SEC7 DOMAIN CONTAINING PROTEIN SECG-RELATED"/>
    <property type="match status" value="1"/>
</dbReference>
<dbReference type="InterPro" id="IPR036582">
    <property type="entry name" value="Mao_N_sf"/>
</dbReference>
<dbReference type="InterPro" id="IPR002110">
    <property type="entry name" value="Ankyrin_rpt"/>
</dbReference>
<dbReference type="Gene3D" id="3.30.457.10">
    <property type="entry name" value="Copper amine oxidase-like, N-terminal domain"/>
    <property type="match status" value="1"/>
</dbReference>
<accession>A0A9J6ZFW6</accession>
<gene>
    <name evidence="6" type="ORF">NAG76_01310</name>
</gene>
<dbReference type="Gene3D" id="1.25.40.20">
    <property type="entry name" value="Ankyrin repeat-containing domain"/>
    <property type="match status" value="1"/>
</dbReference>
<dbReference type="Proteomes" id="UP001056756">
    <property type="component" value="Chromosome"/>
</dbReference>